<evidence type="ECO:0000259" key="10">
    <source>
        <dbReference type="Pfam" id="PF05572"/>
    </source>
</evidence>
<dbReference type="SUPFAM" id="SSF141072">
    <property type="entry name" value="CalX-like"/>
    <property type="match status" value="1"/>
</dbReference>
<evidence type="ECO:0000256" key="4">
    <source>
        <dbReference type="ARBA" id="ARBA00022729"/>
    </source>
</evidence>
<gene>
    <name evidence="11" type="ORF">OOZ35_07545</name>
</gene>
<dbReference type="PANTHER" id="PTHR47466:SF1">
    <property type="entry name" value="METALLOPROTEASE MEP1 (AFU_ORTHOLOGUE AFUA_1G07730)-RELATED"/>
    <property type="match status" value="1"/>
</dbReference>
<proteinExistence type="inferred from homology"/>
<organism evidence="11 12">
    <name type="scientific">Mesoflavibacter profundi</name>
    <dbReference type="NCBI Taxonomy" id="2708110"/>
    <lineage>
        <taxon>Bacteria</taxon>
        <taxon>Pseudomonadati</taxon>
        <taxon>Bacteroidota</taxon>
        <taxon>Flavobacteriia</taxon>
        <taxon>Flavobacteriales</taxon>
        <taxon>Flavobacteriaceae</taxon>
        <taxon>Mesoflavibacter</taxon>
    </lineage>
</organism>
<evidence type="ECO:0000256" key="5">
    <source>
        <dbReference type="ARBA" id="ARBA00022801"/>
    </source>
</evidence>
<keyword evidence="3" id="KW-0479">Metal-binding</keyword>
<keyword evidence="2" id="KW-0645">Protease</keyword>
<evidence type="ECO:0000256" key="7">
    <source>
        <dbReference type="ARBA" id="ARBA00023049"/>
    </source>
</evidence>
<protein>
    <submittedName>
        <fullName evidence="11">M43 family zinc metalloprotease</fullName>
    </submittedName>
</protein>
<dbReference type="PANTHER" id="PTHR47466">
    <property type="match status" value="1"/>
</dbReference>
<keyword evidence="8" id="KW-1015">Disulfide bond</keyword>
<keyword evidence="6" id="KW-0862">Zinc</keyword>
<comment type="similarity">
    <text evidence="1">Belongs to the peptidase M43B family.</text>
</comment>
<keyword evidence="7 11" id="KW-0482">Metalloprotease</keyword>
<dbReference type="RefSeq" id="WP_270005412.1">
    <property type="nucleotide sequence ID" value="NZ_CAXQEU010000086.1"/>
</dbReference>
<evidence type="ECO:0000256" key="1">
    <source>
        <dbReference type="ARBA" id="ARBA00008721"/>
    </source>
</evidence>
<evidence type="ECO:0000256" key="2">
    <source>
        <dbReference type="ARBA" id="ARBA00022670"/>
    </source>
</evidence>
<dbReference type="SUPFAM" id="SSF55486">
    <property type="entry name" value="Metalloproteases ('zincins'), catalytic domain"/>
    <property type="match status" value="1"/>
</dbReference>
<keyword evidence="4 9" id="KW-0732">Signal</keyword>
<keyword evidence="12" id="KW-1185">Reference proteome</keyword>
<keyword evidence="5" id="KW-0378">Hydrolase</keyword>
<evidence type="ECO:0000313" key="12">
    <source>
        <dbReference type="Proteomes" id="UP001149142"/>
    </source>
</evidence>
<dbReference type="GO" id="GO:0008237">
    <property type="term" value="F:metallopeptidase activity"/>
    <property type="evidence" value="ECO:0007669"/>
    <property type="project" value="UniProtKB-KW"/>
</dbReference>
<accession>A0ABT4RZU3</accession>
<dbReference type="InterPro" id="IPR024079">
    <property type="entry name" value="MetalloPept_cat_dom_sf"/>
</dbReference>
<reference evidence="11" key="1">
    <citation type="submission" date="2022-11" db="EMBL/GenBank/DDBJ databases">
        <title>Refractory cell wall polysaccharides provide important carbon source for microbial heterotrophs in the hadal ocean.</title>
        <authorList>
            <person name="Zhu X."/>
        </authorList>
    </citation>
    <scope>NUCLEOTIDE SEQUENCE</scope>
    <source>
        <strain evidence="11">MTRN7</strain>
    </source>
</reference>
<dbReference type="InterPro" id="IPR038081">
    <property type="entry name" value="CalX-like_sf"/>
</dbReference>
<feature type="chain" id="PRO_5046862121" evidence="9">
    <location>
        <begin position="23"/>
        <end position="1096"/>
    </location>
</feature>
<dbReference type="InterPro" id="IPR008754">
    <property type="entry name" value="Peptidase_M43"/>
</dbReference>
<dbReference type="EMBL" id="JAPFGC010000002">
    <property type="protein sequence ID" value="MDA0177338.1"/>
    <property type="molecule type" value="Genomic_DNA"/>
</dbReference>
<feature type="signal peptide" evidence="9">
    <location>
        <begin position="1"/>
        <end position="22"/>
    </location>
</feature>
<name>A0ABT4RZU3_9FLAO</name>
<feature type="domain" description="Peptidase M43 pregnancy-associated plasma-A" evidence="10">
    <location>
        <begin position="292"/>
        <end position="377"/>
    </location>
</feature>
<evidence type="ECO:0000256" key="6">
    <source>
        <dbReference type="ARBA" id="ARBA00022833"/>
    </source>
</evidence>
<evidence type="ECO:0000256" key="8">
    <source>
        <dbReference type="ARBA" id="ARBA00023157"/>
    </source>
</evidence>
<dbReference type="Gene3D" id="3.40.390.10">
    <property type="entry name" value="Collagenase (Catalytic Domain)"/>
    <property type="match status" value="1"/>
</dbReference>
<evidence type="ECO:0000256" key="3">
    <source>
        <dbReference type="ARBA" id="ARBA00022723"/>
    </source>
</evidence>
<dbReference type="Gene3D" id="2.60.40.2030">
    <property type="match status" value="1"/>
</dbReference>
<dbReference type="Pfam" id="PF05572">
    <property type="entry name" value="Peptidase_M43"/>
    <property type="match status" value="1"/>
</dbReference>
<evidence type="ECO:0000256" key="9">
    <source>
        <dbReference type="SAM" id="SignalP"/>
    </source>
</evidence>
<dbReference type="Proteomes" id="UP001149142">
    <property type="component" value="Unassembled WGS sequence"/>
</dbReference>
<evidence type="ECO:0000313" key="11">
    <source>
        <dbReference type="EMBL" id="MDA0177338.1"/>
    </source>
</evidence>
<sequence length="1096" mass="115953">MRKITKLIFVCICILSINFSYGQTGVITSKDQINTVKPTKKKNSNSSNVNGNLQLNEENQRFLNENGVVRCLTEEYNEQLRANNPNRRSKQQFEDWLAPLVQSYKAEQAARVASGNASAAQMPVYNIPIIFHVVSGSPGDAADLDAQYVNAQIDQLNLDFSNQAGAASGPWAAVAADAQIVFVPAQVDPSGNPLAEPGINRVYGYPGQLSQADFENTIKPATIWDRTLYCNNWTGNLGGGLLGYAQFPEGSTLPGMPTTDEPNNTDGVVCLYTSIGSVANPHPNGGVYAAGRTLTHEIGHWIGLRHIWGDGNCNVDDFCNDTPTQGGSSSGCPTTADTCNDGAGDQRDMVENYMDYSYDTCMNIFTADQVARMVTVMQNSPGRSELPNSTTGNAPSPSVSFAVSSANVVEGSDCSFTDVTVDLSIAQGPSQNATANVSVNGGTADSNDFVLLNNVVNFSAGATANQSVTLRVYNDDFIEGDETIDLTFTLNNNGGDATVGNSAYTLTINDDDILPTQGGNLQDIFSDDFESGFGQWTVTGAPSATDFAIGNNTTFPDAGYFNPTGNATNYAYINDDDCNCDMSDERMEITGGVDLTNYSSAEVSFDYSFDDTYGGTLTLELSLDGGATWPLAAQLATTGTGTAQNVPFQTITIDLSAYVGQVVHLSIHYNDDGGWAQGVVVDNFAVRGPGPRAVQTAVNSTVSNDFSILPSAGTIYPSDSGSNDVMLGITNNDGFDYGCVDSSVSRSGTNAQSYNGSAGTNLVMDKTFTITPTNTTNSGNNTVEFYVTAAEVAGFTGATGLTVNDIYAHRAGSDDVVALTATPFGSDYSLSGDFTGLNGTYYLGAEGAFRSRVSPRLFLSGAFSGTLMNDDLRSNGYIPTTSPYSDAITCDAAVFNVTGNDAIVDWVWVELRDATNNTTISASTSALLQRDGDVVDVDGVSPLTLTVPGKDYFVVVNHRNHLGTMSLNTVALTATASVVDFTNGLSTFGSNGQTDLGAGVMGLWAGNVDGNTSIQYSGANADSPTLLSYVLNDSGNFLNTATYSVSGYSNYDINMDGNTQYTGATPDTPKILQLVLSHPGNFLNTTTYEITEQLPQ</sequence>
<comment type="caution">
    <text evidence="11">The sequence shown here is derived from an EMBL/GenBank/DDBJ whole genome shotgun (WGS) entry which is preliminary data.</text>
</comment>